<sequence>MPTAPKLVAGLLLAALAYVASEMVKPLMPSSTVFGWFSEVNLLIGFVVGWRQVGSGAGRGTAAAISNGVTGTFTMVVSCLAVHAINTMVEDSFDRKFRTVFEAINAAIGNFLEYGAVLLSPGFLGLFVLGAVIIGMATEISGHYWR</sequence>
<feature type="transmembrane region" description="Helical" evidence="1">
    <location>
        <begin position="31"/>
        <end position="50"/>
    </location>
</feature>
<gene>
    <name evidence="2" type="ORF">SAMN05421759_10979</name>
</gene>
<accession>A0A1N7NP86</accession>
<keyword evidence="1" id="KW-0472">Membrane</keyword>
<dbReference type="NCBIfam" id="NF033773">
    <property type="entry name" value="tellur_TrgA"/>
    <property type="match status" value="1"/>
</dbReference>
<feature type="transmembrane region" description="Helical" evidence="1">
    <location>
        <begin position="114"/>
        <end position="137"/>
    </location>
</feature>
<evidence type="ECO:0000313" key="2">
    <source>
        <dbReference type="EMBL" id="SIT00127.1"/>
    </source>
</evidence>
<dbReference type="RefSeq" id="WP_076448916.1">
    <property type="nucleotide sequence ID" value="NZ_FTOQ01000009.1"/>
</dbReference>
<evidence type="ECO:0008006" key="4">
    <source>
        <dbReference type="Google" id="ProtNLM"/>
    </source>
</evidence>
<protein>
    <recommendedName>
        <fullName evidence="4">Tellurium resistance protein</fullName>
    </recommendedName>
</protein>
<dbReference type="AlphaFoldDB" id="A0A1N7NP86"/>
<dbReference type="Proteomes" id="UP000186684">
    <property type="component" value="Unassembled WGS sequence"/>
</dbReference>
<dbReference type="InterPro" id="IPR047784">
    <property type="entry name" value="TrgA"/>
</dbReference>
<evidence type="ECO:0000256" key="1">
    <source>
        <dbReference type="SAM" id="Phobius"/>
    </source>
</evidence>
<keyword evidence="1" id="KW-0812">Transmembrane</keyword>
<keyword evidence="3" id="KW-1185">Reference proteome</keyword>
<organism evidence="2 3">
    <name type="scientific">Roseivivax lentus</name>
    <dbReference type="NCBI Taxonomy" id="633194"/>
    <lineage>
        <taxon>Bacteria</taxon>
        <taxon>Pseudomonadati</taxon>
        <taxon>Pseudomonadota</taxon>
        <taxon>Alphaproteobacteria</taxon>
        <taxon>Rhodobacterales</taxon>
        <taxon>Roseobacteraceae</taxon>
        <taxon>Roseivivax</taxon>
    </lineage>
</organism>
<reference evidence="3" key="1">
    <citation type="submission" date="2017-01" db="EMBL/GenBank/DDBJ databases">
        <authorList>
            <person name="Varghese N."/>
            <person name="Submissions S."/>
        </authorList>
    </citation>
    <scope>NUCLEOTIDE SEQUENCE [LARGE SCALE GENOMIC DNA]</scope>
    <source>
        <strain evidence="3">DSM 29430</strain>
    </source>
</reference>
<keyword evidence="1" id="KW-1133">Transmembrane helix</keyword>
<dbReference type="STRING" id="633194.SAMN05421759_10979"/>
<dbReference type="EMBL" id="FTOQ01000009">
    <property type="protein sequence ID" value="SIT00127.1"/>
    <property type="molecule type" value="Genomic_DNA"/>
</dbReference>
<evidence type="ECO:0000313" key="3">
    <source>
        <dbReference type="Proteomes" id="UP000186684"/>
    </source>
</evidence>
<name>A0A1N7NP86_9RHOB</name>
<dbReference type="OrthoDB" id="7869508at2"/>
<feature type="transmembrane region" description="Helical" evidence="1">
    <location>
        <begin position="62"/>
        <end position="85"/>
    </location>
</feature>
<proteinExistence type="predicted"/>